<protein>
    <submittedName>
        <fullName evidence="1">Uncharacterized protein</fullName>
    </submittedName>
</protein>
<accession>A0A4Y1ZG59</accession>
<gene>
    <name evidence="1" type="ORF">NBRC111894_3639</name>
</gene>
<dbReference type="EMBL" id="BEXB01000039">
    <property type="protein sequence ID" value="GAY78085.1"/>
    <property type="molecule type" value="Genomic_DNA"/>
</dbReference>
<comment type="caution">
    <text evidence="1">The sequence shown here is derived from an EMBL/GenBank/DDBJ whole genome shotgun (WGS) entry which is preliminary data.</text>
</comment>
<name>A0A4Y1ZG59_9BACL</name>
<organism evidence="1 2">
    <name type="scientific">Sporolactobacillus inulinus</name>
    <dbReference type="NCBI Taxonomy" id="2078"/>
    <lineage>
        <taxon>Bacteria</taxon>
        <taxon>Bacillati</taxon>
        <taxon>Bacillota</taxon>
        <taxon>Bacilli</taxon>
        <taxon>Bacillales</taxon>
        <taxon>Sporolactobacillaceae</taxon>
        <taxon>Sporolactobacillus</taxon>
    </lineage>
</organism>
<proteinExistence type="predicted"/>
<sequence>MYTITSVRKVGLIALFDLILTVPKQGFNHDVSKFSCKI</sequence>
<evidence type="ECO:0000313" key="2">
    <source>
        <dbReference type="Proteomes" id="UP000319716"/>
    </source>
</evidence>
<evidence type="ECO:0000313" key="1">
    <source>
        <dbReference type="EMBL" id="GAY78085.1"/>
    </source>
</evidence>
<dbReference type="Proteomes" id="UP000319716">
    <property type="component" value="Unassembled WGS sequence"/>
</dbReference>
<dbReference type="AlphaFoldDB" id="A0A4Y1ZG59"/>
<reference evidence="1 2" key="1">
    <citation type="submission" date="2017-11" db="EMBL/GenBank/DDBJ databases">
        <title>Draft Genome Sequence of Sporolactobacillus inulinus NBRC 111894 Isolated from Koso, a Japanese Sugar-Vegetable Fermented Beverage.</title>
        <authorList>
            <person name="Chiou T.Y."/>
            <person name="Oshima K."/>
            <person name="Suda W."/>
            <person name="Hattori M."/>
            <person name="Takahashi T."/>
        </authorList>
    </citation>
    <scope>NUCLEOTIDE SEQUENCE [LARGE SCALE GENOMIC DNA]</scope>
    <source>
        <strain evidence="1 2">NBRC111894</strain>
    </source>
</reference>